<dbReference type="PROSITE" id="PS50177">
    <property type="entry name" value="NTF2_DOMAIN"/>
    <property type="match status" value="1"/>
</dbReference>
<dbReference type="InterPro" id="IPR045875">
    <property type="entry name" value="NTF2"/>
</dbReference>
<dbReference type="InterPro" id="IPR002075">
    <property type="entry name" value="NTF2_dom"/>
</dbReference>
<accession>A0ABQ7JAF5</accession>
<dbReference type="CDD" id="cd00780">
    <property type="entry name" value="NTF2"/>
    <property type="match status" value="1"/>
</dbReference>
<evidence type="ECO:0000313" key="3">
    <source>
        <dbReference type="Proteomes" id="UP000823046"/>
    </source>
</evidence>
<dbReference type="Proteomes" id="UP000823046">
    <property type="component" value="Unassembled WGS sequence"/>
</dbReference>
<dbReference type="InterPro" id="IPR032710">
    <property type="entry name" value="NTF2-like_dom_sf"/>
</dbReference>
<protein>
    <submittedName>
        <fullName evidence="2">Nuclear transport factor 2</fullName>
    </submittedName>
</protein>
<sequence length="156" mass="17390">MALNLNPQYESVGRQFVLHFYQTFSSNSFWEGLNATCFSFSQKDNEAKSTLVLNEPYKANLGGLYGPESMLTFENNQFQGPQSIMVKLNGLPPKVRHSIVTCDCQPTPHNGIIVFVAGDLAIDDDPPVKFAEAFHLVPSPTGSYIIFNDMFRFCIG</sequence>
<dbReference type="Pfam" id="PF02136">
    <property type="entry name" value="NTF2"/>
    <property type="match status" value="1"/>
</dbReference>
<dbReference type="SUPFAM" id="SSF54427">
    <property type="entry name" value="NTF2-like"/>
    <property type="match status" value="1"/>
</dbReference>
<evidence type="ECO:0000259" key="1">
    <source>
        <dbReference type="PROSITE" id="PS50177"/>
    </source>
</evidence>
<evidence type="ECO:0000313" key="2">
    <source>
        <dbReference type="EMBL" id="KAF8820630.1"/>
    </source>
</evidence>
<dbReference type="InterPro" id="IPR018222">
    <property type="entry name" value="Nuclear_transport_factor_2_euk"/>
</dbReference>
<organism evidence="2 3">
    <name type="scientific">Cardiosporidium cionae</name>
    <dbReference type="NCBI Taxonomy" id="476202"/>
    <lineage>
        <taxon>Eukaryota</taxon>
        <taxon>Sar</taxon>
        <taxon>Alveolata</taxon>
        <taxon>Apicomplexa</taxon>
        <taxon>Aconoidasida</taxon>
        <taxon>Nephromycida</taxon>
        <taxon>Cardiosporidium</taxon>
    </lineage>
</organism>
<feature type="domain" description="NTF2" evidence="1">
    <location>
        <begin position="12"/>
        <end position="153"/>
    </location>
</feature>
<dbReference type="Gene3D" id="3.10.450.50">
    <property type="match status" value="1"/>
</dbReference>
<dbReference type="EMBL" id="JADAQX010000339">
    <property type="protein sequence ID" value="KAF8820630.1"/>
    <property type="molecule type" value="Genomic_DNA"/>
</dbReference>
<proteinExistence type="predicted"/>
<comment type="caution">
    <text evidence="2">The sequence shown here is derived from an EMBL/GenBank/DDBJ whole genome shotgun (WGS) entry which is preliminary data.</text>
</comment>
<dbReference type="PANTHER" id="PTHR12612">
    <property type="entry name" value="NUCLEAR TRANSPORT FACTOR 2"/>
    <property type="match status" value="1"/>
</dbReference>
<name>A0ABQ7JAF5_9APIC</name>
<reference evidence="2 3" key="1">
    <citation type="journal article" date="2020" name="bioRxiv">
        <title>Metabolic contributions of an alphaproteobacterial endosymbiont in the apicomplexan Cardiosporidium cionae.</title>
        <authorList>
            <person name="Hunter E.S."/>
            <person name="Paight C.J."/>
            <person name="Lane C.E."/>
        </authorList>
    </citation>
    <scope>NUCLEOTIDE SEQUENCE [LARGE SCALE GENOMIC DNA]</scope>
    <source>
        <strain evidence="2">ESH_2018</strain>
    </source>
</reference>
<keyword evidence="3" id="KW-1185">Reference proteome</keyword>
<gene>
    <name evidence="2" type="ORF">IE077_002984</name>
</gene>